<feature type="domain" description="DNA2/NAM7 helicase-like C-terminal" evidence="1">
    <location>
        <begin position="16"/>
        <end position="198"/>
    </location>
</feature>
<name>A0A0T6BHP2_9SCAR</name>
<dbReference type="SUPFAM" id="SSF52540">
    <property type="entry name" value="P-loop containing nucleoside triphosphate hydrolases"/>
    <property type="match status" value="1"/>
</dbReference>
<sequence>RPSTADYTMEKKYYLGISLFERMVRNNINCNVLTVQHRMRPEIAKLIAPNIYPHLQNHKSVHDFPPVRGIDRCLYFITHKYPEEESADQSKSNVHEVRFLLRLAKYLLLNGYEPEDITIIAAYSGQMFLMFRERKKFELLKDVRITVLDNYQGEESKIILLSLVRNNGNKKIGFLSLENRICVALSRAREGLYILGNMDLLCENSRIWQKVRNVLEEQDSLGTSLPLRCQIHHHKVTAVANQTDFQKVSEGGCDLICGQILACGHQCKSCCHILNRDHIKYLCQEE</sequence>
<feature type="non-terminal residue" evidence="2">
    <location>
        <position position="286"/>
    </location>
</feature>
<dbReference type="InterPro" id="IPR045055">
    <property type="entry name" value="DNA2/NAM7-like"/>
</dbReference>
<dbReference type="AlphaFoldDB" id="A0A0T6BHP2"/>
<organism evidence="2 3">
    <name type="scientific">Oryctes borbonicus</name>
    <dbReference type="NCBI Taxonomy" id="1629725"/>
    <lineage>
        <taxon>Eukaryota</taxon>
        <taxon>Metazoa</taxon>
        <taxon>Ecdysozoa</taxon>
        <taxon>Arthropoda</taxon>
        <taxon>Hexapoda</taxon>
        <taxon>Insecta</taxon>
        <taxon>Pterygota</taxon>
        <taxon>Neoptera</taxon>
        <taxon>Endopterygota</taxon>
        <taxon>Coleoptera</taxon>
        <taxon>Polyphaga</taxon>
        <taxon>Scarabaeiformia</taxon>
        <taxon>Scarabaeidae</taxon>
        <taxon>Dynastinae</taxon>
        <taxon>Oryctes</taxon>
    </lineage>
</organism>
<dbReference type="EMBL" id="LJIG01000239">
    <property type="protein sequence ID" value="KRT86701.1"/>
    <property type="molecule type" value="Genomic_DNA"/>
</dbReference>
<keyword evidence="3" id="KW-1185">Reference proteome</keyword>
<feature type="non-terminal residue" evidence="2">
    <location>
        <position position="1"/>
    </location>
</feature>
<accession>A0A0T6BHP2</accession>
<gene>
    <name evidence="2" type="ORF">AMK59_960</name>
</gene>
<comment type="caution">
    <text evidence="2">The sequence shown here is derived from an EMBL/GenBank/DDBJ whole genome shotgun (WGS) entry which is preliminary data.</text>
</comment>
<dbReference type="Pfam" id="PF13087">
    <property type="entry name" value="AAA_12"/>
    <property type="match status" value="1"/>
</dbReference>
<dbReference type="InterPro" id="IPR041679">
    <property type="entry name" value="DNA2/NAM7-like_C"/>
</dbReference>
<dbReference type="PANTHER" id="PTHR10887">
    <property type="entry name" value="DNA2/NAM7 HELICASE FAMILY"/>
    <property type="match status" value="1"/>
</dbReference>
<evidence type="ECO:0000313" key="2">
    <source>
        <dbReference type="EMBL" id="KRT86701.1"/>
    </source>
</evidence>
<evidence type="ECO:0000259" key="1">
    <source>
        <dbReference type="Pfam" id="PF13087"/>
    </source>
</evidence>
<dbReference type="GO" id="GO:0031380">
    <property type="term" value="C:nuclear RNA-directed RNA polymerase complex"/>
    <property type="evidence" value="ECO:0007669"/>
    <property type="project" value="TreeGrafter"/>
</dbReference>
<dbReference type="Gene3D" id="3.40.50.300">
    <property type="entry name" value="P-loop containing nucleotide triphosphate hydrolases"/>
    <property type="match status" value="1"/>
</dbReference>
<dbReference type="FunFam" id="3.40.50.300:FF:000742">
    <property type="entry name" value="NFX1-type zinc finger-containing protein 1"/>
    <property type="match status" value="1"/>
</dbReference>
<dbReference type="CDD" id="cd18808">
    <property type="entry name" value="SF1_C_Upf1"/>
    <property type="match status" value="1"/>
</dbReference>
<reference evidence="2 3" key="1">
    <citation type="submission" date="2015-09" db="EMBL/GenBank/DDBJ databases">
        <title>Draft genome of the scarab beetle Oryctes borbonicus.</title>
        <authorList>
            <person name="Meyer J.M."/>
            <person name="Markov G.V."/>
            <person name="Baskaran P."/>
            <person name="Herrmann M."/>
            <person name="Sommer R.J."/>
            <person name="Roedelsperger C."/>
        </authorList>
    </citation>
    <scope>NUCLEOTIDE SEQUENCE [LARGE SCALE GENOMIC DNA]</scope>
    <source>
        <strain evidence="2">OB123</strain>
        <tissue evidence="2">Whole animal</tissue>
    </source>
</reference>
<protein>
    <recommendedName>
        <fullName evidence="1">DNA2/NAM7 helicase-like C-terminal domain-containing protein</fullName>
    </recommendedName>
</protein>
<dbReference type="Proteomes" id="UP000051574">
    <property type="component" value="Unassembled WGS sequence"/>
</dbReference>
<dbReference type="OrthoDB" id="2423195at2759"/>
<evidence type="ECO:0000313" key="3">
    <source>
        <dbReference type="Proteomes" id="UP000051574"/>
    </source>
</evidence>
<dbReference type="InterPro" id="IPR047187">
    <property type="entry name" value="SF1_C_Upf1"/>
</dbReference>
<dbReference type="PANTHER" id="PTHR10887:SF341">
    <property type="entry name" value="NFX1-TYPE ZINC FINGER-CONTAINING PROTEIN 1"/>
    <property type="match status" value="1"/>
</dbReference>
<proteinExistence type="predicted"/>
<dbReference type="GO" id="GO:0031048">
    <property type="term" value="P:regulatory ncRNA-mediated heterochromatin formation"/>
    <property type="evidence" value="ECO:0007669"/>
    <property type="project" value="TreeGrafter"/>
</dbReference>
<dbReference type="InterPro" id="IPR027417">
    <property type="entry name" value="P-loop_NTPase"/>
</dbReference>